<dbReference type="CDD" id="cd16917">
    <property type="entry name" value="HATPase_UhpB-NarQ-NarX-like"/>
    <property type="match status" value="1"/>
</dbReference>
<dbReference type="Gene3D" id="1.20.5.1930">
    <property type="match status" value="1"/>
</dbReference>
<dbReference type="SUPFAM" id="SSF55874">
    <property type="entry name" value="ATPase domain of HSP90 chaperone/DNA topoisomerase II/histidine kinase"/>
    <property type="match status" value="1"/>
</dbReference>
<dbReference type="EMBL" id="CP025611">
    <property type="protein sequence ID" value="AUN29714.1"/>
    <property type="molecule type" value="Genomic_DNA"/>
</dbReference>
<gene>
    <name evidence="6" type="ORF">C0V82_05385</name>
</gene>
<reference evidence="6 7" key="1">
    <citation type="submission" date="2017-12" db="EMBL/GenBank/DDBJ databases">
        <title>Genomes of bacteria within cyanobacterial aggregates.</title>
        <authorList>
            <person name="Cai H."/>
        </authorList>
    </citation>
    <scope>NUCLEOTIDE SEQUENCE [LARGE SCALE GENOMIC DNA]</scope>
    <source>
        <strain evidence="6 7">TH16</strain>
    </source>
</reference>
<dbReference type="RefSeq" id="WP_102111436.1">
    <property type="nucleotide sequence ID" value="NZ_BMGN01000003.1"/>
</dbReference>
<sequence length="422" mass="44542">MSLRWRIILLVMLAAALSALAGLAVTIGGARVAVRAETEAALNQARTQPAVITGHARHVTHLFVPDGTAIPPPNPSHPGVPSWFVALIWDGAPDILLAAPGGQWLLRADPVDEVAEVWSDTAALAWTALVMLALLLAALHVLVGRALAPLHGFAQALDRLAQGQAAGTPTGDNIPELTTIGQRIAHLDRELTVARAENAALSHSLIALQDQERAQLARDLHDELGPMLFGIRVDAHAIARAAGTGPVPAADAIARADAIANAAAGIRDLSRRILNRLRPMGLDHLHAADILRDLMDGLARQHTDIRFTTSLDDDAFTRSEAADLTLYRIAHEALLNALRHGRPTHVGLSIEGDDQGVTLRVTDNGGGLGNDAPAGHGIIGMRERVRALGGDFTILTDDAGLTLVQATLPVPLSSPQTQEHHG</sequence>
<dbReference type="GO" id="GO:0046983">
    <property type="term" value="F:protein dimerization activity"/>
    <property type="evidence" value="ECO:0007669"/>
    <property type="project" value="InterPro"/>
</dbReference>
<dbReference type="PANTHER" id="PTHR24421:SF58">
    <property type="entry name" value="SIGNAL TRANSDUCTION HISTIDINE-PROTEIN KINASE_PHOSPHATASE UHPB"/>
    <property type="match status" value="1"/>
</dbReference>
<feature type="domain" description="Signal transduction histidine kinase subgroup 3 dimerisation and phosphoacceptor" evidence="5">
    <location>
        <begin position="212"/>
        <end position="281"/>
    </location>
</feature>
<dbReference type="GO" id="GO:0000155">
    <property type="term" value="F:phosphorelay sensor kinase activity"/>
    <property type="evidence" value="ECO:0007669"/>
    <property type="project" value="InterPro"/>
</dbReference>
<dbReference type="Proteomes" id="UP000234752">
    <property type="component" value="Chromosome eg_1"/>
</dbReference>
<proteinExistence type="predicted"/>
<dbReference type="PANTHER" id="PTHR24421">
    <property type="entry name" value="NITRATE/NITRITE SENSOR PROTEIN NARX-RELATED"/>
    <property type="match status" value="1"/>
</dbReference>
<protein>
    <submittedName>
        <fullName evidence="6">Histidine kinase</fullName>
    </submittedName>
</protein>
<keyword evidence="7" id="KW-1185">Reference proteome</keyword>
<evidence type="ECO:0000256" key="3">
    <source>
        <dbReference type="ARBA" id="ARBA00023012"/>
    </source>
</evidence>
<dbReference type="GO" id="GO:0016020">
    <property type="term" value="C:membrane"/>
    <property type="evidence" value="ECO:0007669"/>
    <property type="project" value="InterPro"/>
</dbReference>
<dbReference type="Gene3D" id="3.30.565.10">
    <property type="entry name" value="Histidine kinase-like ATPase, C-terminal domain"/>
    <property type="match status" value="1"/>
</dbReference>
<dbReference type="InterPro" id="IPR036890">
    <property type="entry name" value="HATPase_C_sf"/>
</dbReference>
<dbReference type="Pfam" id="PF07730">
    <property type="entry name" value="HisKA_3"/>
    <property type="match status" value="1"/>
</dbReference>
<organism evidence="6 7">
    <name type="scientific">Niveispirillum cyanobacteriorum</name>
    <dbReference type="NCBI Taxonomy" id="1612173"/>
    <lineage>
        <taxon>Bacteria</taxon>
        <taxon>Pseudomonadati</taxon>
        <taxon>Pseudomonadota</taxon>
        <taxon>Alphaproteobacteria</taxon>
        <taxon>Rhodospirillales</taxon>
        <taxon>Azospirillaceae</taxon>
        <taxon>Niveispirillum</taxon>
    </lineage>
</organism>
<dbReference type="Pfam" id="PF02518">
    <property type="entry name" value="HATPase_c"/>
    <property type="match status" value="1"/>
</dbReference>
<keyword evidence="3" id="KW-0902">Two-component regulatory system</keyword>
<evidence type="ECO:0000256" key="2">
    <source>
        <dbReference type="ARBA" id="ARBA00022777"/>
    </source>
</evidence>
<evidence type="ECO:0000313" key="7">
    <source>
        <dbReference type="Proteomes" id="UP000234752"/>
    </source>
</evidence>
<dbReference type="AlphaFoldDB" id="A0A2K9N9F2"/>
<dbReference type="InterPro" id="IPR011712">
    <property type="entry name" value="Sig_transdc_His_kin_sub3_dim/P"/>
</dbReference>
<evidence type="ECO:0000256" key="1">
    <source>
        <dbReference type="ARBA" id="ARBA00022679"/>
    </source>
</evidence>
<feature type="domain" description="Histidine kinase/HSP90-like ATPase" evidence="4">
    <location>
        <begin position="324"/>
        <end position="411"/>
    </location>
</feature>
<keyword evidence="1" id="KW-0808">Transferase</keyword>
<keyword evidence="2 6" id="KW-0418">Kinase</keyword>
<evidence type="ECO:0000259" key="5">
    <source>
        <dbReference type="Pfam" id="PF07730"/>
    </source>
</evidence>
<dbReference type="InterPro" id="IPR003594">
    <property type="entry name" value="HATPase_dom"/>
</dbReference>
<dbReference type="OrthoDB" id="9778496at2"/>
<dbReference type="KEGG" id="ncb:C0V82_05385"/>
<name>A0A2K9N9F2_9PROT</name>
<evidence type="ECO:0000313" key="6">
    <source>
        <dbReference type="EMBL" id="AUN29714.1"/>
    </source>
</evidence>
<evidence type="ECO:0000259" key="4">
    <source>
        <dbReference type="Pfam" id="PF02518"/>
    </source>
</evidence>
<dbReference type="InterPro" id="IPR050482">
    <property type="entry name" value="Sensor_HK_TwoCompSys"/>
</dbReference>
<accession>A0A2K9N9F2</accession>